<dbReference type="GO" id="GO:0003743">
    <property type="term" value="F:translation initiation factor activity"/>
    <property type="evidence" value="ECO:0007669"/>
    <property type="project" value="UniProtKB-KW"/>
</dbReference>
<dbReference type="EMBL" id="JR040529">
    <property type="protein sequence ID" value="AEY59171.1"/>
    <property type="molecule type" value="mRNA"/>
</dbReference>
<dbReference type="PANTHER" id="PTHR12269:SF1">
    <property type="entry name" value="EUKARYOTIC TRANSLATION INITIATION FACTOR 4E TRANSPORTER"/>
    <property type="match status" value="1"/>
</dbReference>
<organism evidence="4">
    <name type="scientific">Apis cerana</name>
    <name type="common">Indian honeybee</name>
    <dbReference type="NCBI Taxonomy" id="7461"/>
    <lineage>
        <taxon>Eukaryota</taxon>
        <taxon>Metazoa</taxon>
        <taxon>Ecdysozoa</taxon>
        <taxon>Arthropoda</taxon>
        <taxon>Hexapoda</taxon>
        <taxon>Insecta</taxon>
        <taxon>Pterygota</taxon>
        <taxon>Neoptera</taxon>
        <taxon>Endopterygota</taxon>
        <taxon>Hymenoptera</taxon>
        <taxon>Apocrita</taxon>
        <taxon>Aculeata</taxon>
        <taxon>Apoidea</taxon>
        <taxon>Anthophila</taxon>
        <taxon>Apidae</taxon>
        <taxon>Apis</taxon>
    </lineage>
</organism>
<dbReference type="InterPro" id="IPR018862">
    <property type="entry name" value="eIF4E-T"/>
</dbReference>
<name>V9IFC6_APICE</name>
<accession>V9IFC6</accession>
<dbReference type="GO" id="GO:0005634">
    <property type="term" value="C:nucleus"/>
    <property type="evidence" value="ECO:0007669"/>
    <property type="project" value="TreeGrafter"/>
</dbReference>
<dbReference type="GO" id="GO:0017148">
    <property type="term" value="P:negative regulation of translation"/>
    <property type="evidence" value="ECO:0007669"/>
    <property type="project" value="TreeGrafter"/>
</dbReference>
<keyword evidence="2" id="KW-0963">Cytoplasm</keyword>
<sequence>MRSQQLNMPVGRQASPGLGYVGSNGGDLSPTSNQLARWFSPELLAQARAGKLPELVQTNVLSLEELERLQHASTTVHN</sequence>
<evidence type="ECO:0000256" key="2">
    <source>
        <dbReference type="ARBA" id="ARBA00022490"/>
    </source>
</evidence>
<dbReference type="PANTHER" id="PTHR12269">
    <property type="entry name" value="EUKARYOTIC TRANSLATION INITIATION FACTOR 4E TRANSPORTER"/>
    <property type="match status" value="1"/>
</dbReference>
<protein>
    <submittedName>
        <fullName evidence="4">Eukaryotic translation initiation factor 4E nuclear import factor 1</fullName>
    </submittedName>
</protein>
<dbReference type="GO" id="GO:0003729">
    <property type="term" value="F:mRNA binding"/>
    <property type="evidence" value="ECO:0007669"/>
    <property type="project" value="TreeGrafter"/>
</dbReference>
<feature type="region of interest" description="Disordered" evidence="3">
    <location>
        <begin position="1"/>
        <end position="26"/>
    </location>
</feature>
<evidence type="ECO:0000313" key="4">
    <source>
        <dbReference type="EMBL" id="AEY59171.1"/>
    </source>
</evidence>
<keyword evidence="4" id="KW-0396">Initiation factor</keyword>
<comment type="subcellular location">
    <subcellularLocation>
        <location evidence="1">Cytoplasm</location>
    </subcellularLocation>
</comment>
<dbReference type="GO" id="GO:0036464">
    <property type="term" value="C:cytoplasmic ribonucleoprotein granule"/>
    <property type="evidence" value="ECO:0007669"/>
    <property type="project" value="UniProtKB-ARBA"/>
</dbReference>
<reference evidence="4" key="1">
    <citation type="submission" date="2011-11" db="EMBL/GenBank/DDBJ databases">
        <title>Decoding the brain transcriptome of the Eastern honeybee (Apis cerana) based on pyrosequencing.</title>
        <authorList>
            <person name="Sun L."/>
            <person name="Zheng H."/>
            <person name="Wang Y."/>
            <person name="Xie X."/>
            <person name="Zhu Y."/>
            <person name="Gu W."/>
            <person name="Wang S."/>
        </authorList>
    </citation>
    <scope>NUCLEOTIDE SEQUENCE</scope>
    <source>
        <tissue evidence="4">Brain</tissue>
    </source>
</reference>
<evidence type="ECO:0000256" key="3">
    <source>
        <dbReference type="SAM" id="MobiDB-lite"/>
    </source>
</evidence>
<keyword evidence="4" id="KW-0648">Protein biosynthesis</keyword>
<evidence type="ECO:0000256" key="1">
    <source>
        <dbReference type="ARBA" id="ARBA00004496"/>
    </source>
</evidence>
<proteinExistence type="evidence at transcript level"/>
<gene>
    <name evidence="4" type="ORF">ACCB01855.2</name>
</gene>
<dbReference type="AlphaFoldDB" id="V9IFC6"/>